<dbReference type="Proteomes" id="UP001214628">
    <property type="component" value="Chromosome 5"/>
</dbReference>
<evidence type="ECO:0000256" key="1">
    <source>
        <dbReference type="ARBA" id="ARBA00004555"/>
    </source>
</evidence>
<keyword evidence="8" id="KW-1185">Reference proteome</keyword>
<feature type="compositionally biased region" description="Polar residues" evidence="5">
    <location>
        <begin position="403"/>
        <end position="416"/>
    </location>
</feature>
<organism evidence="7 8">
    <name type="scientific">Malassezia psittaci</name>
    <dbReference type="NCBI Taxonomy" id="1821823"/>
    <lineage>
        <taxon>Eukaryota</taxon>
        <taxon>Fungi</taxon>
        <taxon>Dikarya</taxon>
        <taxon>Basidiomycota</taxon>
        <taxon>Ustilaginomycotina</taxon>
        <taxon>Malasseziomycetes</taxon>
        <taxon>Malasseziales</taxon>
        <taxon>Malasseziaceae</taxon>
        <taxon>Malassezia</taxon>
    </lineage>
</organism>
<feature type="compositionally biased region" description="Polar residues" evidence="5">
    <location>
        <begin position="24"/>
        <end position="38"/>
    </location>
</feature>
<dbReference type="PANTHER" id="PTHR18921">
    <property type="entry name" value="MYOSIN HEAVY CHAIN - RELATED"/>
    <property type="match status" value="1"/>
</dbReference>
<evidence type="ECO:0000313" key="7">
    <source>
        <dbReference type="EMBL" id="WFD44653.1"/>
    </source>
</evidence>
<evidence type="ECO:0000256" key="4">
    <source>
        <dbReference type="SAM" id="Coils"/>
    </source>
</evidence>
<dbReference type="EMBL" id="CP118379">
    <property type="protein sequence ID" value="WFD44653.1"/>
    <property type="molecule type" value="Genomic_DNA"/>
</dbReference>
<keyword evidence="3 4" id="KW-0175">Coiled coil</keyword>
<protein>
    <recommendedName>
        <fullName evidence="6">GRIP-related Arf-binding domain-containing protein</fullName>
    </recommendedName>
</protein>
<feature type="domain" description="GRIP-related Arf-binding" evidence="6">
    <location>
        <begin position="333"/>
        <end position="380"/>
    </location>
</feature>
<dbReference type="GO" id="GO:0005794">
    <property type="term" value="C:Golgi apparatus"/>
    <property type="evidence" value="ECO:0007669"/>
    <property type="project" value="UniProtKB-SubCell"/>
</dbReference>
<feature type="coiled-coil region" evidence="4">
    <location>
        <begin position="147"/>
        <end position="299"/>
    </location>
</feature>
<dbReference type="AlphaFoldDB" id="A0AAF0JFE4"/>
<evidence type="ECO:0000256" key="2">
    <source>
        <dbReference type="ARBA" id="ARBA00023034"/>
    </source>
</evidence>
<keyword evidence="2" id="KW-0333">Golgi apparatus</keyword>
<dbReference type="GO" id="GO:0031267">
    <property type="term" value="F:small GTPase binding"/>
    <property type="evidence" value="ECO:0007669"/>
    <property type="project" value="TreeGrafter"/>
</dbReference>
<evidence type="ECO:0000259" key="6">
    <source>
        <dbReference type="Pfam" id="PF10375"/>
    </source>
</evidence>
<evidence type="ECO:0000313" key="8">
    <source>
        <dbReference type="Proteomes" id="UP001214628"/>
    </source>
</evidence>
<comment type="subcellular location">
    <subcellularLocation>
        <location evidence="1">Golgi apparatus</location>
    </subcellularLocation>
</comment>
<dbReference type="InterPro" id="IPR019459">
    <property type="entry name" value="GRAB"/>
</dbReference>
<evidence type="ECO:0000256" key="5">
    <source>
        <dbReference type="SAM" id="MobiDB-lite"/>
    </source>
</evidence>
<dbReference type="PANTHER" id="PTHR18921:SF2">
    <property type="entry name" value="THYROID RECEPTOR-INTERACTING PROTEIN 11"/>
    <property type="match status" value="1"/>
</dbReference>
<feature type="compositionally biased region" description="Polar residues" evidence="5">
    <location>
        <begin position="1"/>
        <end position="10"/>
    </location>
</feature>
<proteinExistence type="predicted"/>
<accession>A0AAF0JFE4</accession>
<dbReference type="GO" id="GO:0006888">
    <property type="term" value="P:endoplasmic reticulum to Golgi vesicle-mediated transport"/>
    <property type="evidence" value="ECO:0007669"/>
    <property type="project" value="TreeGrafter"/>
</dbReference>
<dbReference type="Pfam" id="PF10375">
    <property type="entry name" value="GRAB"/>
    <property type="match status" value="1"/>
</dbReference>
<feature type="region of interest" description="Disordered" evidence="5">
    <location>
        <begin position="393"/>
        <end position="416"/>
    </location>
</feature>
<feature type="region of interest" description="Disordered" evidence="5">
    <location>
        <begin position="1"/>
        <end position="43"/>
    </location>
</feature>
<gene>
    <name evidence="7" type="ORF">MPSI1_003323</name>
</gene>
<sequence length="469" mass="53146">MENASNTTGADNAEKDQDLPTSDIPDTNPNSTDMQPTETIARDASEVAKLRQELEQAHTERDQFEASYNALLEKLAHMRTTVGARLTQDAEELDRREQQIERLTLQVGEIETTNTQLQEELSLSHKELERTIAELDTLRVQAANTASNDANHELHHLETRCKELQEICNTNHQEIERQARALQEERSWREDLETEAQRTEAALNAAKEREAQWQSSINQEKQVARQLQQALEELQISECFLIDLSAQEREERRMAQEMQSQVDRADSELEACKLRIHDMERELDSAREATEKYSALQVEVKEKNLLIGKLRHEAVILNEHLTEALRLVRRDASEAMVDRRLVTNLILQFLTAPRADSKRFEILRVIASVLQWDDEQQEKAGLQKQNPRAGIRFLGFGGGGGKPSSSNATTSASGDESVSNLFVEFLLSEVERSEASKSPSAPTESTSQSSFDLHRLAQLDEQPSDRTPS</sequence>
<feature type="compositionally biased region" description="Polar residues" evidence="5">
    <location>
        <begin position="436"/>
        <end position="451"/>
    </location>
</feature>
<evidence type="ECO:0000256" key="3">
    <source>
        <dbReference type="ARBA" id="ARBA00023054"/>
    </source>
</evidence>
<name>A0AAF0JFE4_9BASI</name>
<reference evidence="7" key="1">
    <citation type="submission" date="2023-02" db="EMBL/GenBank/DDBJ databases">
        <title>Mating type loci evolution in Malassezia.</title>
        <authorList>
            <person name="Coelho M.A."/>
        </authorList>
    </citation>
    <scope>NUCLEOTIDE SEQUENCE</scope>
    <source>
        <strain evidence="7">CBS 14136</strain>
    </source>
</reference>
<dbReference type="GO" id="GO:0007030">
    <property type="term" value="P:Golgi organization"/>
    <property type="evidence" value="ECO:0007669"/>
    <property type="project" value="TreeGrafter"/>
</dbReference>
<feature type="region of interest" description="Disordered" evidence="5">
    <location>
        <begin position="432"/>
        <end position="469"/>
    </location>
</feature>